<comment type="cofactor">
    <cofactor evidence="1">
        <name>FAD</name>
        <dbReference type="ChEBI" id="CHEBI:57692"/>
    </cofactor>
</comment>
<keyword evidence="8" id="KW-1185">Reference proteome</keyword>
<keyword evidence="7" id="KW-0223">Dioxygenase</keyword>
<evidence type="ECO:0000256" key="2">
    <source>
        <dbReference type="ARBA" id="ARBA00022630"/>
    </source>
</evidence>
<accession>A0A1I6UFA8</accession>
<reference evidence="8" key="1">
    <citation type="submission" date="2016-10" db="EMBL/GenBank/DDBJ databases">
        <authorList>
            <person name="Varghese N."/>
            <person name="Submissions S."/>
        </authorList>
    </citation>
    <scope>NUCLEOTIDE SEQUENCE [LARGE SCALE GENOMIC DNA]</scope>
    <source>
        <strain evidence="8">DSM 44771</strain>
    </source>
</reference>
<evidence type="ECO:0000256" key="3">
    <source>
        <dbReference type="ARBA" id="ARBA00022827"/>
    </source>
</evidence>
<dbReference type="Gene3D" id="3.50.50.60">
    <property type="entry name" value="FAD/NAD(P)-binding domain"/>
    <property type="match status" value="2"/>
</dbReference>
<proteinExistence type="predicted"/>
<dbReference type="PANTHER" id="PTHR43557:SF2">
    <property type="entry name" value="RIESKE DOMAIN-CONTAINING PROTEIN-RELATED"/>
    <property type="match status" value="1"/>
</dbReference>
<dbReference type="GO" id="GO:0005737">
    <property type="term" value="C:cytoplasm"/>
    <property type="evidence" value="ECO:0007669"/>
    <property type="project" value="TreeGrafter"/>
</dbReference>
<evidence type="ECO:0000259" key="6">
    <source>
        <dbReference type="Pfam" id="PF14759"/>
    </source>
</evidence>
<dbReference type="AlphaFoldDB" id="A0A1I6UFA8"/>
<dbReference type="GO" id="GO:0051213">
    <property type="term" value="F:dioxygenase activity"/>
    <property type="evidence" value="ECO:0007669"/>
    <property type="project" value="UniProtKB-KW"/>
</dbReference>
<dbReference type="OrthoDB" id="4475657at2"/>
<dbReference type="InterPro" id="IPR028202">
    <property type="entry name" value="Reductase_C"/>
</dbReference>
<evidence type="ECO:0000256" key="1">
    <source>
        <dbReference type="ARBA" id="ARBA00001974"/>
    </source>
</evidence>
<feature type="domain" description="Reductase C-terminal" evidence="6">
    <location>
        <begin position="319"/>
        <end position="392"/>
    </location>
</feature>
<evidence type="ECO:0000313" key="7">
    <source>
        <dbReference type="EMBL" id="SFT00110.1"/>
    </source>
</evidence>
<feature type="domain" description="FAD/NAD(P)-binding" evidence="5">
    <location>
        <begin position="4"/>
        <end position="300"/>
    </location>
</feature>
<dbReference type="Pfam" id="PF07992">
    <property type="entry name" value="Pyr_redox_2"/>
    <property type="match status" value="1"/>
</dbReference>
<evidence type="ECO:0000256" key="4">
    <source>
        <dbReference type="ARBA" id="ARBA00023002"/>
    </source>
</evidence>
<evidence type="ECO:0000313" key="8">
    <source>
        <dbReference type="Proteomes" id="UP000198852"/>
    </source>
</evidence>
<sequence>MSGLLIVGASQAGVQLACSARELGWDRPVTIIGAEPHPPYARPSLSKAFLKSNAASLELRSAEFYAEHDIELVLGDAVTELRSDAVITASGRRIGFERLALATGSRPRRLPIDGAELPGVHVLRGLDDAQALRAELERAPEVVVIGGGFVGLEVAGTAAALGCRVVVLEAGPALMGRAVGSATAEFVRRAHERTGIEVRTGVLPQRIVGDDRVAGVDLADGTRLRASLVVVGVGVEPVDELARGAGLKCDNGVVVDEFSVTSDGRTLAVGDCANLPDPSPVPGPSPRLRLESVDNAVEQARAAATTLVGDPRPYRGVPWFWSEQPSAKLQIAGLAATSDDEVVRPALREGQQTVLRYRDGVLVAAECVNAPAEFLAARRAIAGGTPLSADTARLPGKLKDLLVART</sequence>
<dbReference type="Gene3D" id="3.30.390.30">
    <property type="match status" value="1"/>
</dbReference>
<keyword evidence="2" id="KW-0285">Flavoprotein</keyword>
<dbReference type="EMBL" id="FOZX01000010">
    <property type="protein sequence ID" value="SFT00110.1"/>
    <property type="molecule type" value="Genomic_DNA"/>
</dbReference>
<dbReference type="InterPro" id="IPR023753">
    <property type="entry name" value="FAD/NAD-binding_dom"/>
</dbReference>
<dbReference type="Pfam" id="PF14759">
    <property type="entry name" value="Reductase_C"/>
    <property type="match status" value="1"/>
</dbReference>
<dbReference type="InterPro" id="IPR036188">
    <property type="entry name" value="FAD/NAD-bd_sf"/>
</dbReference>
<dbReference type="InterPro" id="IPR016156">
    <property type="entry name" value="FAD/NAD-linked_Rdtase_dimer_sf"/>
</dbReference>
<dbReference type="RefSeq" id="WP_093422349.1">
    <property type="nucleotide sequence ID" value="NZ_FOZX01000010.1"/>
</dbReference>
<protein>
    <submittedName>
        <fullName evidence="7">3-phenylpropionate/trans-cinnamate dioxygenase ferredoxin reductase subunit</fullName>
    </submittedName>
</protein>
<keyword evidence="3" id="KW-0274">FAD</keyword>
<gene>
    <name evidence="7" type="ORF">SAMN05660874_04875</name>
</gene>
<dbReference type="SUPFAM" id="SSF55424">
    <property type="entry name" value="FAD/NAD-linked reductases, dimerisation (C-terminal) domain"/>
    <property type="match status" value="1"/>
</dbReference>
<dbReference type="PRINTS" id="PR00368">
    <property type="entry name" value="FADPNR"/>
</dbReference>
<evidence type="ECO:0000259" key="5">
    <source>
        <dbReference type="Pfam" id="PF07992"/>
    </source>
</evidence>
<keyword evidence="4" id="KW-0560">Oxidoreductase</keyword>
<dbReference type="STRING" id="95161.SAMN05660874_04875"/>
<organism evidence="7 8">
    <name type="scientific">Saccharopolyspora flava</name>
    <dbReference type="NCBI Taxonomy" id="95161"/>
    <lineage>
        <taxon>Bacteria</taxon>
        <taxon>Bacillati</taxon>
        <taxon>Actinomycetota</taxon>
        <taxon>Actinomycetes</taxon>
        <taxon>Pseudonocardiales</taxon>
        <taxon>Pseudonocardiaceae</taxon>
        <taxon>Saccharopolyspora</taxon>
    </lineage>
</organism>
<dbReference type="SUPFAM" id="SSF51905">
    <property type="entry name" value="FAD/NAD(P)-binding domain"/>
    <property type="match status" value="2"/>
</dbReference>
<dbReference type="PANTHER" id="PTHR43557">
    <property type="entry name" value="APOPTOSIS-INDUCING FACTOR 1"/>
    <property type="match status" value="1"/>
</dbReference>
<name>A0A1I6UFA8_9PSEU</name>
<dbReference type="Proteomes" id="UP000198852">
    <property type="component" value="Unassembled WGS sequence"/>
</dbReference>
<dbReference type="InterPro" id="IPR050446">
    <property type="entry name" value="FAD-oxidoreductase/Apoptosis"/>
</dbReference>
<dbReference type="GO" id="GO:0016651">
    <property type="term" value="F:oxidoreductase activity, acting on NAD(P)H"/>
    <property type="evidence" value="ECO:0007669"/>
    <property type="project" value="TreeGrafter"/>
</dbReference>